<keyword evidence="2" id="KW-1133">Transmembrane helix</keyword>
<gene>
    <name evidence="4" type="ORF">TEOVI_000905900</name>
</gene>
<feature type="compositionally biased region" description="Acidic residues" evidence="1">
    <location>
        <begin position="215"/>
        <end position="226"/>
    </location>
</feature>
<keyword evidence="2" id="KW-0812">Transmembrane</keyword>
<protein>
    <submittedName>
        <fullName evidence="4">Enriched in surface-labeled proteome protein 13</fullName>
    </submittedName>
</protein>
<dbReference type="GeneID" id="92382993"/>
<feature type="transmembrane region" description="Helical" evidence="2">
    <location>
        <begin position="187"/>
        <end position="207"/>
    </location>
</feature>
<keyword evidence="2" id="KW-0472">Membrane</keyword>
<accession>A0A1G4I8D0</accession>
<proteinExistence type="predicted"/>
<keyword evidence="5" id="KW-1185">Reference proteome</keyword>
<evidence type="ECO:0000256" key="2">
    <source>
        <dbReference type="SAM" id="Phobius"/>
    </source>
</evidence>
<evidence type="ECO:0000256" key="3">
    <source>
        <dbReference type="SAM" id="SignalP"/>
    </source>
</evidence>
<evidence type="ECO:0000313" key="4">
    <source>
        <dbReference type="EMBL" id="SCU68228.1"/>
    </source>
</evidence>
<evidence type="ECO:0000256" key="1">
    <source>
        <dbReference type="SAM" id="MobiDB-lite"/>
    </source>
</evidence>
<dbReference type="RefSeq" id="XP_067079425.1">
    <property type="nucleotide sequence ID" value="XM_067223324.1"/>
</dbReference>
<dbReference type="VEuPathDB" id="TriTrypDB:TEOVI_000905900"/>
<evidence type="ECO:0000313" key="5">
    <source>
        <dbReference type="Proteomes" id="UP000195570"/>
    </source>
</evidence>
<reference evidence="4" key="1">
    <citation type="submission" date="2016-09" db="EMBL/GenBank/DDBJ databases">
        <authorList>
            <person name="Hebert L."/>
            <person name="Moumen B."/>
        </authorList>
    </citation>
    <scope>NUCLEOTIDE SEQUENCE [LARGE SCALE GENOMIC DNA]</scope>
    <source>
        <strain evidence="4">OVI</strain>
    </source>
</reference>
<dbReference type="Proteomes" id="UP000195570">
    <property type="component" value="Unassembled WGS sequence"/>
</dbReference>
<dbReference type="AlphaFoldDB" id="A0A1G4I8D0"/>
<keyword evidence="3" id="KW-0732">Signal</keyword>
<feature type="compositionally biased region" description="Polar residues" evidence="1">
    <location>
        <begin position="249"/>
        <end position="263"/>
    </location>
</feature>
<organism evidence="4 5">
    <name type="scientific">Trypanosoma equiperdum</name>
    <dbReference type="NCBI Taxonomy" id="5694"/>
    <lineage>
        <taxon>Eukaryota</taxon>
        <taxon>Discoba</taxon>
        <taxon>Euglenozoa</taxon>
        <taxon>Kinetoplastea</taxon>
        <taxon>Metakinetoplastina</taxon>
        <taxon>Trypanosomatida</taxon>
        <taxon>Trypanosomatidae</taxon>
        <taxon>Trypanosoma</taxon>
    </lineage>
</organism>
<comment type="caution">
    <text evidence="4">The sequence shown here is derived from an EMBL/GenBank/DDBJ whole genome shotgun (WGS) entry which is preliminary data.</text>
</comment>
<dbReference type="EMBL" id="CZPT02000930">
    <property type="protein sequence ID" value="SCU68228.1"/>
    <property type="molecule type" value="Genomic_DNA"/>
</dbReference>
<feature type="region of interest" description="Disordered" evidence="1">
    <location>
        <begin position="215"/>
        <end position="263"/>
    </location>
</feature>
<sequence>MTVKVSFSLTTAAMLLLIPMPTLSKNCFATPRDNNSTDEEQLGTSKHVITFSGDKWGGVYTGGERKLKTALLLDIYAQILRRHAFDTTADINDVNTRGKHMSVTVTITQVLINGTPSEKMQHTWNPSEISSLLMQGTYKHTTNLYNEYGGNSETGSNGAMHLLSVKNPTISEKLHRCGEGCAALRTFSGVILFFMALVSAICVFLIFKWRRDAEKEEDEEEEEEDIPTPNKHAVNVLNVDDARMETESNEGISDSNSAENNPK</sequence>
<feature type="chain" id="PRO_5009235279" evidence="3">
    <location>
        <begin position="25"/>
        <end position="263"/>
    </location>
</feature>
<name>A0A1G4I8D0_TRYEQ</name>
<feature type="signal peptide" evidence="3">
    <location>
        <begin position="1"/>
        <end position="24"/>
    </location>
</feature>